<evidence type="ECO:0000256" key="4">
    <source>
        <dbReference type="ARBA" id="ARBA00022989"/>
    </source>
</evidence>
<feature type="transmembrane region" description="Helical" evidence="6">
    <location>
        <begin position="68"/>
        <end position="84"/>
    </location>
</feature>
<evidence type="ECO:0000256" key="5">
    <source>
        <dbReference type="ARBA" id="ARBA00023136"/>
    </source>
</evidence>
<dbReference type="AlphaFoldDB" id="A0A8I0GHK3"/>
<keyword evidence="4 6" id="KW-1133">Transmembrane helix</keyword>
<dbReference type="InterPro" id="IPR050833">
    <property type="entry name" value="Poly_Biosynth_Transport"/>
</dbReference>
<evidence type="ECO:0000256" key="3">
    <source>
        <dbReference type="ARBA" id="ARBA00022692"/>
    </source>
</evidence>
<name>A0A8I0GHK3_9ACTO</name>
<evidence type="ECO:0000313" key="8">
    <source>
        <dbReference type="Proteomes" id="UP000627538"/>
    </source>
</evidence>
<feature type="transmembrane region" description="Helical" evidence="6">
    <location>
        <begin position="405"/>
        <end position="428"/>
    </location>
</feature>
<feature type="transmembrane region" description="Helical" evidence="6">
    <location>
        <begin position="181"/>
        <end position="214"/>
    </location>
</feature>
<feature type="transmembrane region" description="Helical" evidence="6">
    <location>
        <begin position="35"/>
        <end position="56"/>
    </location>
</feature>
<evidence type="ECO:0000313" key="7">
    <source>
        <dbReference type="EMBL" id="MBD3690109.1"/>
    </source>
</evidence>
<proteinExistence type="predicted"/>
<reference evidence="7 8" key="1">
    <citation type="submission" date="2020-08" db="EMBL/GenBank/DDBJ databases">
        <title>Winkia gen. nov., sp. nov., isolated from faeces of the Anser albifrons in China.</title>
        <authorList>
            <person name="Liu Q."/>
        </authorList>
    </citation>
    <scope>NUCLEOTIDE SEQUENCE [LARGE SCALE GENOMIC DNA]</scope>
    <source>
        <strain evidence="7 8">C62</strain>
    </source>
</reference>
<feature type="transmembrane region" description="Helical" evidence="6">
    <location>
        <begin position="136"/>
        <end position="161"/>
    </location>
</feature>
<dbReference type="Proteomes" id="UP000627538">
    <property type="component" value="Unassembled WGS sequence"/>
</dbReference>
<dbReference type="GO" id="GO:0005886">
    <property type="term" value="C:plasma membrane"/>
    <property type="evidence" value="ECO:0007669"/>
    <property type="project" value="UniProtKB-SubCell"/>
</dbReference>
<sequence length="442" mass="48646">MTRGRYAAIKQALADSRLSRTIRAQLQASPVLRHVLTLVSGTLIAQVAALVINVFLARVFSPAEFGEFAIVLSAAALVATIAAGRFDMAMMLPARDDEARRLKTLATRLIVICSVLSSIVFFFARSFVERHYDSVVLSWVLVFVGVIVFFQAETAAIQYWFNRRSEYRIIAVNRAQQTVIVYIAQLLLGVIGIGGVWGLFVGQCLGLMSAWWYLRRHAGQLRRPVAADTASIGELARRYKKMPLLNGPNAIVDAIRLNGINLLIGTASTGSLGQFTMAWRMLQAPLALITGAVSQVFFQKLSTVKPGEMVPLVRLVIRRSLLFGLPIFGAIAVLSPFLFPLVFGERWSEAGQFAQVLCPWMFLMLATSPISTIFVVTETQGRLLVFAVVFCIVPLAWLACSPWGLLATITVLSLMMALMLCVNLAMAYQVARRFDAGHTNAR</sequence>
<feature type="transmembrane region" description="Helical" evidence="6">
    <location>
        <begin position="105"/>
        <end position="124"/>
    </location>
</feature>
<dbReference type="RefSeq" id="WP_191072204.1">
    <property type="nucleotide sequence ID" value="NZ_CP060506.1"/>
</dbReference>
<dbReference type="PANTHER" id="PTHR30250:SF28">
    <property type="entry name" value="POLYSACCHARIDE BIOSYNTHESIS PROTEIN"/>
    <property type="match status" value="1"/>
</dbReference>
<keyword evidence="8" id="KW-1185">Reference proteome</keyword>
<feature type="transmembrane region" description="Helical" evidence="6">
    <location>
        <begin position="383"/>
        <end position="399"/>
    </location>
</feature>
<feature type="transmembrane region" description="Helical" evidence="6">
    <location>
        <begin position="353"/>
        <end position="376"/>
    </location>
</feature>
<organism evidence="7 8">
    <name type="scientific">Nanchangia anserum</name>
    <dbReference type="NCBI Taxonomy" id="2692125"/>
    <lineage>
        <taxon>Bacteria</taxon>
        <taxon>Bacillati</taxon>
        <taxon>Actinomycetota</taxon>
        <taxon>Actinomycetes</taxon>
        <taxon>Actinomycetales</taxon>
        <taxon>Actinomycetaceae</taxon>
        <taxon>Nanchangia</taxon>
    </lineage>
</organism>
<comment type="subcellular location">
    <subcellularLocation>
        <location evidence="1">Cell membrane</location>
        <topology evidence="1">Multi-pass membrane protein</topology>
    </subcellularLocation>
</comment>
<feature type="transmembrane region" description="Helical" evidence="6">
    <location>
        <begin position="277"/>
        <end position="298"/>
    </location>
</feature>
<feature type="transmembrane region" description="Helical" evidence="6">
    <location>
        <begin position="319"/>
        <end position="341"/>
    </location>
</feature>
<gene>
    <name evidence="7" type="ORF">H8R10_07710</name>
</gene>
<dbReference type="PANTHER" id="PTHR30250">
    <property type="entry name" value="PST FAMILY PREDICTED COLANIC ACID TRANSPORTER"/>
    <property type="match status" value="1"/>
</dbReference>
<dbReference type="Pfam" id="PF13440">
    <property type="entry name" value="Polysacc_synt_3"/>
    <property type="match status" value="1"/>
</dbReference>
<evidence type="ECO:0000256" key="2">
    <source>
        <dbReference type="ARBA" id="ARBA00022475"/>
    </source>
</evidence>
<protein>
    <submittedName>
        <fullName evidence="7">Oligosaccharide flippase family protein</fullName>
    </submittedName>
</protein>
<accession>A0A8I0GHK3</accession>
<keyword evidence="5 6" id="KW-0472">Membrane</keyword>
<evidence type="ECO:0000256" key="6">
    <source>
        <dbReference type="SAM" id="Phobius"/>
    </source>
</evidence>
<comment type="caution">
    <text evidence="7">The sequence shown here is derived from an EMBL/GenBank/DDBJ whole genome shotgun (WGS) entry which is preliminary data.</text>
</comment>
<keyword evidence="2" id="KW-1003">Cell membrane</keyword>
<keyword evidence="3 6" id="KW-0812">Transmembrane</keyword>
<dbReference type="EMBL" id="JACRUO010000002">
    <property type="protein sequence ID" value="MBD3690109.1"/>
    <property type="molecule type" value="Genomic_DNA"/>
</dbReference>
<evidence type="ECO:0000256" key="1">
    <source>
        <dbReference type="ARBA" id="ARBA00004651"/>
    </source>
</evidence>